<reference evidence="1 2" key="1">
    <citation type="submission" date="2018-08" db="EMBL/GenBank/DDBJ databases">
        <title>A genome reference for cultivated species of the human gut microbiota.</title>
        <authorList>
            <person name="Zou Y."/>
            <person name="Xue W."/>
            <person name="Luo G."/>
        </authorList>
    </citation>
    <scope>NUCLEOTIDE SEQUENCE [LARGE SCALE GENOMIC DNA]</scope>
    <source>
        <strain evidence="1 2">AF14-23</strain>
    </source>
</reference>
<accession>A0A395X765</accession>
<dbReference type="RefSeq" id="WP_118037051.1">
    <property type="nucleotide sequence ID" value="NZ_QRYY01000006.1"/>
</dbReference>
<dbReference type="EMBL" id="QRZI01000005">
    <property type="protein sequence ID" value="RGV64327.1"/>
    <property type="molecule type" value="Genomic_DNA"/>
</dbReference>
<evidence type="ECO:0000313" key="1">
    <source>
        <dbReference type="EMBL" id="RGV64327.1"/>
    </source>
</evidence>
<dbReference type="AlphaFoldDB" id="A0A395X765"/>
<protein>
    <submittedName>
        <fullName evidence="1">Uncharacterized protein</fullName>
    </submittedName>
</protein>
<sequence length="92" mass="10643">MNLEELKLLPKWNMVLAVNVLLDELNKRDTPIVDWENPDMFIDHLEYHAADSIQNGKTVPGMGDKSDAIYCFFKQLKEPVYEREDTGSLETD</sequence>
<evidence type="ECO:0000313" key="2">
    <source>
        <dbReference type="Proteomes" id="UP000265828"/>
    </source>
</evidence>
<organism evidence="1 2">
    <name type="scientific">Blautia obeum</name>
    <dbReference type="NCBI Taxonomy" id="40520"/>
    <lineage>
        <taxon>Bacteria</taxon>
        <taxon>Bacillati</taxon>
        <taxon>Bacillota</taxon>
        <taxon>Clostridia</taxon>
        <taxon>Lachnospirales</taxon>
        <taxon>Lachnospiraceae</taxon>
        <taxon>Blautia</taxon>
    </lineage>
</organism>
<comment type="caution">
    <text evidence="1">The sequence shown here is derived from an EMBL/GenBank/DDBJ whole genome shotgun (WGS) entry which is preliminary data.</text>
</comment>
<name>A0A395X765_9FIRM</name>
<gene>
    <name evidence="1" type="ORF">DWW07_08990</name>
</gene>
<proteinExistence type="predicted"/>
<dbReference type="Proteomes" id="UP000265828">
    <property type="component" value="Unassembled WGS sequence"/>
</dbReference>